<accession>A0AAV7HIG7</accession>
<dbReference type="Pfam" id="PF10536">
    <property type="entry name" value="PMD"/>
    <property type="match status" value="1"/>
</dbReference>
<dbReference type="InterPro" id="IPR044824">
    <property type="entry name" value="MAIN-like"/>
</dbReference>
<comment type="caution">
    <text evidence="3">The sequence shown here is derived from an EMBL/GenBank/DDBJ whole genome shotgun (WGS) entry which is preliminary data.</text>
</comment>
<organism evidence="3 4">
    <name type="scientific">Dendrobium chrysotoxum</name>
    <name type="common">Orchid</name>
    <dbReference type="NCBI Taxonomy" id="161865"/>
    <lineage>
        <taxon>Eukaryota</taxon>
        <taxon>Viridiplantae</taxon>
        <taxon>Streptophyta</taxon>
        <taxon>Embryophyta</taxon>
        <taxon>Tracheophyta</taxon>
        <taxon>Spermatophyta</taxon>
        <taxon>Magnoliopsida</taxon>
        <taxon>Liliopsida</taxon>
        <taxon>Asparagales</taxon>
        <taxon>Orchidaceae</taxon>
        <taxon>Epidendroideae</taxon>
        <taxon>Malaxideae</taxon>
        <taxon>Dendrobiinae</taxon>
        <taxon>Dendrobium</taxon>
    </lineage>
</organism>
<name>A0AAV7HIG7_DENCH</name>
<dbReference type="GO" id="GO:0010073">
    <property type="term" value="P:meristem maintenance"/>
    <property type="evidence" value="ECO:0007669"/>
    <property type="project" value="InterPro"/>
</dbReference>
<evidence type="ECO:0000256" key="1">
    <source>
        <dbReference type="SAM" id="MobiDB-lite"/>
    </source>
</evidence>
<dbReference type="AlphaFoldDB" id="A0AAV7HIG7"/>
<evidence type="ECO:0000313" key="3">
    <source>
        <dbReference type="EMBL" id="KAH0467644.1"/>
    </source>
</evidence>
<feature type="region of interest" description="Disordered" evidence="1">
    <location>
        <begin position="502"/>
        <end position="541"/>
    </location>
</feature>
<protein>
    <recommendedName>
        <fullName evidence="2">Aminotransferase-like plant mobile domain-containing protein</fullName>
    </recommendedName>
</protein>
<evidence type="ECO:0000259" key="2">
    <source>
        <dbReference type="Pfam" id="PF10536"/>
    </source>
</evidence>
<reference evidence="3 4" key="1">
    <citation type="journal article" date="2021" name="Hortic Res">
        <title>Chromosome-scale assembly of the Dendrobium chrysotoxum genome enhances the understanding of orchid evolution.</title>
        <authorList>
            <person name="Zhang Y."/>
            <person name="Zhang G.Q."/>
            <person name="Zhang D."/>
            <person name="Liu X.D."/>
            <person name="Xu X.Y."/>
            <person name="Sun W.H."/>
            <person name="Yu X."/>
            <person name="Zhu X."/>
            <person name="Wang Z.W."/>
            <person name="Zhao X."/>
            <person name="Zhong W.Y."/>
            <person name="Chen H."/>
            <person name="Yin W.L."/>
            <person name="Huang T."/>
            <person name="Niu S.C."/>
            <person name="Liu Z.J."/>
        </authorList>
    </citation>
    <scope>NUCLEOTIDE SEQUENCE [LARGE SCALE GENOMIC DNA]</scope>
    <source>
        <strain evidence="3">Lindl</strain>
    </source>
</reference>
<sequence length="836" mass="92317">MAIRCITLPLSPNATYQRVPISRCKVSFPTINHCWFAGEGMNRKAQLLIKVKVSAERELLVGEADSAASAEEVRRGEKVTFTVGELKKGYTLQEAGIYEAVYASLFDFGRIPSSWARGLVEFWDSDSSTCWVGPEELTVTLSDLQAVLGLPVVGGHFEECIPPDVELFRRMPSADGSRRGRLVLPNVYPALLQHYHQVYTSSGLLMRAKATMPVDTWVHSFLQDSCLSTTAASLHDPFELGIRPGVLLSEDTAEPSSVGYRSPTLPGIDEDLLLAGFLATWLCTFVLPLRVGSVRCSVFLVASQLSQGQRLSLALPVLARIYRALHTASKVTSLELRGLVLPWHYLYGWIHLHIRGAFSCLECPQYFLERGYPIVMQLAQASTLESERSRGTLRVAEYFISIRPGWLCYRSGNTVILEGYQPNRVARQFGFSQAITYDGWPLIPGIADTRHTDAVPLEARLYAASAVWLHLLRFGTGSTFRIAPSHSQTGVSYTHLTWSSEGTAPSPVRARVTDPDPHRTEAPQSSHGRSGSRHTEPSYTSVGPVASFVPEHFLTPEEVSAGPRLSDFSGYDVPDPFTYFSFQVDPYGSFWPREASEERPFWPGESSRIGAALPEEPPVVPPYAHMVLDLVPVAAAPYSEALPSGLASSYLEAHPSDFASSSSVPAGADYVSEIRYHAPVASDPWHGDMYGHCTSFLHDLIAQVDPGSPDSMGQFTSTANYTLGLLAQLGLETSEMPYWETLCRETEFYIRRLQSLSIMCTRVSLAELQGKVDGCRAAVNVARDEFDRSTEALRRQRESSSSMASEIEGLTSRVRDLWRDIKGVMSRKSDLQEGHG</sequence>
<dbReference type="PANTHER" id="PTHR46033">
    <property type="entry name" value="PROTEIN MAIN-LIKE 2"/>
    <property type="match status" value="1"/>
</dbReference>
<dbReference type="InterPro" id="IPR019557">
    <property type="entry name" value="AminoTfrase-like_pln_mobile"/>
</dbReference>
<feature type="compositionally biased region" description="Basic and acidic residues" evidence="1">
    <location>
        <begin position="511"/>
        <end position="521"/>
    </location>
</feature>
<keyword evidence="4" id="KW-1185">Reference proteome</keyword>
<dbReference type="PANTHER" id="PTHR46033:SF16">
    <property type="entry name" value="AMINOTRANSFERASE-LIKE PLANT MOBILE DOMAIN-CONTAINING PROTEIN"/>
    <property type="match status" value="1"/>
</dbReference>
<evidence type="ECO:0000313" key="4">
    <source>
        <dbReference type="Proteomes" id="UP000775213"/>
    </source>
</evidence>
<gene>
    <name evidence="3" type="ORF">IEQ34_002677</name>
</gene>
<dbReference type="Proteomes" id="UP000775213">
    <property type="component" value="Unassembled WGS sequence"/>
</dbReference>
<dbReference type="EMBL" id="JAGFBR010000004">
    <property type="protein sequence ID" value="KAH0467644.1"/>
    <property type="molecule type" value="Genomic_DNA"/>
</dbReference>
<proteinExistence type="predicted"/>
<feature type="domain" description="Aminotransferase-like plant mobile" evidence="2">
    <location>
        <begin position="275"/>
        <end position="340"/>
    </location>
</feature>